<evidence type="ECO:0000256" key="7">
    <source>
        <dbReference type="ARBA" id="ARBA00022723"/>
    </source>
</evidence>
<dbReference type="Pfam" id="PF01043">
    <property type="entry name" value="SecA_PP_bind"/>
    <property type="match status" value="1"/>
</dbReference>
<dbReference type="PROSITE" id="PS51196">
    <property type="entry name" value="SECA_MOTOR_DEAD"/>
    <property type="match status" value="1"/>
</dbReference>
<dbReference type="NCBIfam" id="NF009538">
    <property type="entry name" value="PRK12904.1"/>
    <property type="match status" value="1"/>
</dbReference>
<dbReference type="GO" id="GO:0005524">
    <property type="term" value="F:ATP binding"/>
    <property type="evidence" value="ECO:0007669"/>
    <property type="project" value="UniProtKB-UniRule"/>
</dbReference>
<feature type="binding site" evidence="15">
    <location>
        <position position="502"/>
    </location>
    <ligand>
        <name>ATP</name>
        <dbReference type="ChEBI" id="CHEBI:30616"/>
    </ligand>
</feature>
<keyword evidence="10 15" id="KW-0067">ATP-binding</keyword>
<comment type="subcellular location">
    <subcellularLocation>
        <location evidence="15">Cell membrane</location>
        <topology evidence="15">Peripheral membrane protein</topology>
        <orientation evidence="15">Cytoplasmic side</orientation>
    </subcellularLocation>
    <subcellularLocation>
        <location evidence="15">Cytoplasm</location>
    </subcellularLocation>
    <text evidence="15">Distribution is 50-50.</text>
</comment>
<dbReference type="InterPro" id="IPR004027">
    <property type="entry name" value="SEC_C_motif"/>
</dbReference>
<dbReference type="GO" id="GO:0005886">
    <property type="term" value="C:plasma membrane"/>
    <property type="evidence" value="ECO:0007669"/>
    <property type="project" value="UniProtKB-SubCell"/>
</dbReference>
<dbReference type="Proteomes" id="UP000199239">
    <property type="component" value="Unassembled WGS sequence"/>
</dbReference>
<feature type="domain" description="Helicase C-terminal" evidence="19">
    <location>
        <begin position="428"/>
        <end position="622"/>
    </location>
</feature>
<evidence type="ECO:0000256" key="3">
    <source>
        <dbReference type="ARBA" id="ARBA00022448"/>
    </source>
</evidence>
<evidence type="ECO:0000256" key="12">
    <source>
        <dbReference type="ARBA" id="ARBA00022967"/>
    </source>
</evidence>
<evidence type="ECO:0000256" key="2">
    <source>
        <dbReference type="ARBA" id="ARBA00007650"/>
    </source>
</evidence>
<evidence type="ECO:0000256" key="9">
    <source>
        <dbReference type="ARBA" id="ARBA00022833"/>
    </source>
</evidence>
<keyword evidence="7" id="KW-0479">Metal-binding</keyword>
<dbReference type="SMART" id="SM00958">
    <property type="entry name" value="SecA_PP_bind"/>
    <property type="match status" value="1"/>
</dbReference>
<dbReference type="FunFam" id="1.10.3060.10:FF:000003">
    <property type="entry name" value="Protein translocase subunit SecA"/>
    <property type="match status" value="1"/>
</dbReference>
<dbReference type="Gene3D" id="1.10.3060.10">
    <property type="entry name" value="Helical scaffold and wing domains of SecA"/>
    <property type="match status" value="1"/>
</dbReference>
<comment type="similarity">
    <text evidence="2 15 16">Belongs to the SecA family.</text>
</comment>
<dbReference type="GO" id="GO:0005829">
    <property type="term" value="C:cytosol"/>
    <property type="evidence" value="ECO:0007669"/>
    <property type="project" value="TreeGrafter"/>
</dbReference>
<keyword evidence="12 15" id="KW-1278">Translocase</keyword>
<dbReference type="PANTHER" id="PTHR30612:SF0">
    <property type="entry name" value="CHLOROPLAST PROTEIN-TRANSPORTING ATPASE"/>
    <property type="match status" value="1"/>
</dbReference>
<dbReference type="Pfam" id="PF21090">
    <property type="entry name" value="P-loop_SecA"/>
    <property type="match status" value="1"/>
</dbReference>
<evidence type="ECO:0000256" key="4">
    <source>
        <dbReference type="ARBA" id="ARBA00022475"/>
    </source>
</evidence>
<keyword evidence="4 15" id="KW-1003">Cell membrane</keyword>
<keyword evidence="3 15" id="KW-0813">Transport</keyword>
<evidence type="ECO:0000256" key="10">
    <source>
        <dbReference type="ARBA" id="ARBA00022840"/>
    </source>
</evidence>
<evidence type="ECO:0000256" key="1">
    <source>
        <dbReference type="ARBA" id="ARBA00001947"/>
    </source>
</evidence>
<dbReference type="InterPro" id="IPR044722">
    <property type="entry name" value="SecA_SF2_C"/>
</dbReference>
<dbReference type="GO" id="GO:0031522">
    <property type="term" value="C:cell envelope Sec protein transport complex"/>
    <property type="evidence" value="ECO:0007669"/>
    <property type="project" value="UniProtKB-ARBA"/>
</dbReference>
<feature type="domain" description="SecA family profile" evidence="20">
    <location>
        <begin position="5"/>
        <end position="614"/>
    </location>
</feature>
<dbReference type="InterPro" id="IPR011116">
    <property type="entry name" value="SecA_Wing/Scaffold"/>
</dbReference>
<dbReference type="InterPro" id="IPR014018">
    <property type="entry name" value="SecA_motor_DEAD"/>
</dbReference>
<dbReference type="GO" id="GO:0006605">
    <property type="term" value="P:protein targeting"/>
    <property type="evidence" value="ECO:0007669"/>
    <property type="project" value="UniProtKB-UniRule"/>
</dbReference>
<dbReference type="PROSITE" id="PS51192">
    <property type="entry name" value="HELICASE_ATP_BIND_1"/>
    <property type="match status" value="1"/>
</dbReference>
<keyword evidence="11 15" id="KW-0653">Protein transport</keyword>
<sequence length="892" mass="100308">MLGIGTLAKKVFGTPNDRKIKATRPLVEQINALEDQFLALTDEGLKEKTEELRKRALDGESLDDLLPEAFANCREGARRTLGLRAFDTQLMSAIFLHQGNISEQKTGEGKTLTATLAAYLNALTGKGVHIVTVNEYLVQRDADWMGKVFGSLGLTTGAAVSNMTEEDKRAAYNCDVTYATNNELGFDYLRDNMKSELSQIFQRHHNFAIVDEVDSILIDEARTPLIISGPSQDRSEMYKIVDDVIPLLQEDHYELDEKTRNVTFTDEGNEFLEAELHKRGLLEEGLTMYDPESTSIVHHVNQGLRAHKLFQRDKDYIVRDGEIMLIDEFTGRMMSGRRLSDGLHQAIEAKENVDIKPENVTLASVTFQNYFRLYDKLAGMTGTAETEAEEFMEIYGLGVVVVPTNVPVARIDEDDQVYRSALEKYQAMIEEVKVAHAKGQPCLVGTTSIEKSEMLSQMLTEAGIPHNVLNARQHEQEAQIVADAGKFGAVTIATNMAGRGTDIQLGGNVELKVLEALDADPDADPVAVRTKIEAEHADEKQKVIEAGGLYVLASERHESRRIDNQLRGRSGRQGDPGRSSFYLSLEDDLMRIFGSERLEKVLTTLGLKEGEAIIHPWVNKSLERAQAKVEGRNFDIRKQLLKFDDVMNEQRKVVFGQRRDIMEAADLSEITSDMREQVIDDLIDQYMPPKTYADQWDTEGFQRAVLEQLNIDLPVAAWCEEEGVDNEVIRERLTDACDEQMAQKAEQFGAENMRNIEKQVLLQAIDAKWRDHLLTLEHLRSVVGFRGYAQRDPLNEYKNESFQLFESMLDSLRTDVTQKLGQIRPMTEEEQREMIAQMQASQAPAAAPAVENEAAIEGFKEDDPTTWGNPSRNDPCPCGSGKKFKHCHGRVV</sequence>
<comment type="catalytic activity">
    <reaction evidence="15">
        <text>ATP + H2O + cellular proteinSide 1 = ADP + phosphate + cellular proteinSide 2.</text>
        <dbReference type="EC" id="7.4.2.8"/>
    </reaction>
</comment>
<dbReference type="Pfam" id="PF02810">
    <property type="entry name" value="SEC-C"/>
    <property type="match status" value="1"/>
</dbReference>
<dbReference type="EC" id="7.4.2.8" evidence="15"/>
<keyword evidence="22" id="KW-1185">Reference proteome</keyword>
<evidence type="ECO:0000256" key="6">
    <source>
        <dbReference type="ARBA" id="ARBA00022519"/>
    </source>
</evidence>
<dbReference type="CDD" id="cd17928">
    <property type="entry name" value="DEXDc_SecA"/>
    <property type="match status" value="1"/>
</dbReference>
<evidence type="ECO:0000256" key="11">
    <source>
        <dbReference type="ARBA" id="ARBA00022927"/>
    </source>
</evidence>
<dbReference type="AlphaFoldDB" id="A0A1I6T8L4"/>
<dbReference type="GO" id="GO:0008564">
    <property type="term" value="F:protein-exporting ATPase activity"/>
    <property type="evidence" value="ECO:0007669"/>
    <property type="project" value="UniProtKB-EC"/>
</dbReference>
<feature type="region of interest" description="Disordered" evidence="17">
    <location>
        <begin position="860"/>
        <end position="880"/>
    </location>
</feature>
<evidence type="ECO:0000313" key="21">
    <source>
        <dbReference type="EMBL" id="SFS85554.1"/>
    </source>
</evidence>
<dbReference type="InterPro" id="IPR036670">
    <property type="entry name" value="SecA_X-link_sf"/>
</dbReference>
<dbReference type="FunFam" id="3.90.1440.10:FF:000001">
    <property type="entry name" value="Preprotein translocase subunit SecA"/>
    <property type="match status" value="1"/>
</dbReference>
<dbReference type="RefSeq" id="WP_093916328.1">
    <property type="nucleotide sequence ID" value="NZ_FPAJ01000003.1"/>
</dbReference>
<keyword evidence="9" id="KW-0862">Zinc</keyword>
<dbReference type="GO" id="GO:0065002">
    <property type="term" value="P:intracellular protein transmembrane transport"/>
    <property type="evidence" value="ECO:0007669"/>
    <property type="project" value="UniProtKB-UniRule"/>
</dbReference>
<dbReference type="HAMAP" id="MF_01382">
    <property type="entry name" value="SecA"/>
    <property type="match status" value="1"/>
</dbReference>
<evidence type="ECO:0000256" key="16">
    <source>
        <dbReference type="RuleBase" id="RU003874"/>
    </source>
</evidence>
<dbReference type="InterPro" id="IPR001650">
    <property type="entry name" value="Helicase_C-like"/>
</dbReference>
<evidence type="ECO:0000259" key="18">
    <source>
        <dbReference type="PROSITE" id="PS51192"/>
    </source>
</evidence>
<comment type="function">
    <text evidence="15">Part of the Sec protein translocase complex. Interacts with the SecYEG preprotein conducting channel. Has a central role in coupling the hydrolysis of ATP to the transfer of proteins into and across the cell membrane, serving both as a receptor for the preprotein-SecB complex and as an ATP-driven molecular motor driving the stepwise translocation of polypeptide chains across the membrane.</text>
</comment>
<keyword evidence="13 15" id="KW-0811">Translocation</keyword>
<dbReference type="PROSITE" id="PS01312">
    <property type="entry name" value="SECA"/>
    <property type="match status" value="1"/>
</dbReference>
<dbReference type="SMART" id="SM00957">
    <property type="entry name" value="SecA_DEAD"/>
    <property type="match status" value="1"/>
</dbReference>
<evidence type="ECO:0000259" key="19">
    <source>
        <dbReference type="PROSITE" id="PS51194"/>
    </source>
</evidence>
<evidence type="ECO:0000256" key="14">
    <source>
        <dbReference type="ARBA" id="ARBA00023136"/>
    </source>
</evidence>
<organism evidence="21 22">
    <name type="scientific">Sulfitobacter marinus</name>
    <dbReference type="NCBI Taxonomy" id="394264"/>
    <lineage>
        <taxon>Bacteria</taxon>
        <taxon>Pseudomonadati</taxon>
        <taxon>Pseudomonadota</taxon>
        <taxon>Alphaproteobacteria</taxon>
        <taxon>Rhodobacterales</taxon>
        <taxon>Roseobacteraceae</taxon>
        <taxon>Sulfitobacter</taxon>
    </lineage>
</organism>
<dbReference type="InterPro" id="IPR020937">
    <property type="entry name" value="SecA_CS"/>
</dbReference>
<feature type="binding site" evidence="15">
    <location>
        <begin position="107"/>
        <end position="111"/>
    </location>
    <ligand>
        <name>ATP</name>
        <dbReference type="ChEBI" id="CHEBI:30616"/>
    </ligand>
</feature>
<dbReference type="SUPFAM" id="SSF81767">
    <property type="entry name" value="Pre-protein crosslinking domain of SecA"/>
    <property type="match status" value="1"/>
</dbReference>
<gene>
    <name evidence="15" type="primary">secA</name>
    <name evidence="21" type="ORF">SAMN04488040_2118</name>
</gene>
<evidence type="ECO:0000313" key="22">
    <source>
        <dbReference type="Proteomes" id="UP000199239"/>
    </source>
</evidence>
<dbReference type="Pfam" id="PF07516">
    <property type="entry name" value="SecA_SW"/>
    <property type="match status" value="1"/>
</dbReference>
<keyword evidence="14 15" id="KW-0472">Membrane</keyword>
<dbReference type="EMBL" id="FPAJ01000003">
    <property type="protein sequence ID" value="SFS85554.1"/>
    <property type="molecule type" value="Genomic_DNA"/>
</dbReference>
<dbReference type="NCBIfam" id="TIGR00963">
    <property type="entry name" value="secA"/>
    <property type="match status" value="1"/>
</dbReference>
<dbReference type="InterPro" id="IPR000185">
    <property type="entry name" value="SecA"/>
</dbReference>
<comment type="cofactor">
    <cofactor evidence="1">
        <name>Zn(2+)</name>
        <dbReference type="ChEBI" id="CHEBI:29105"/>
    </cofactor>
</comment>
<dbReference type="Pfam" id="PF07517">
    <property type="entry name" value="SecA_DEAD"/>
    <property type="match status" value="1"/>
</dbReference>
<dbReference type="SUPFAM" id="SSF52540">
    <property type="entry name" value="P-loop containing nucleoside triphosphate hydrolases"/>
    <property type="match status" value="2"/>
</dbReference>
<feature type="binding site" evidence="15">
    <location>
        <position position="89"/>
    </location>
    <ligand>
        <name>ATP</name>
        <dbReference type="ChEBI" id="CHEBI:30616"/>
    </ligand>
</feature>
<dbReference type="InterPro" id="IPR011130">
    <property type="entry name" value="SecA_preprotein_X-link_dom"/>
</dbReference>
<dbReference type="GO" id="GO:0043952">
    <property type="term" value="P:protein transport by the Sec complex"/>
    <property type="evidence" value="ECO:0007669"/>
    <property type="project" value="TreeGrafter"/>
</dbReference>
<evidence type="ECO:0000256" key="15">
    <source>
        <dbReference type="HAMAP-Rule" id="MF_01382"/>
    </source>
</evidence>
<dbReference type="STRING" id="394264.SAMN04488040_2118"/>
<keyword evidence="6" id="KW-0997">Cell inner membrane</keyword>
<dbReference type="FunFam" id="3.40.50.300:FF:000113">
    <property type="entry name" value="Preprotein translocase subunit SecA"/>
    <property type="match status" value="1"/>
</dbReference>
<keyword evidence="8 15" id="KW-0547">Nucleotide-binding</keyword>
<dbReference type="InterPro" id="IPR027417">
    <property type="entry name" value="P-loop_NTPase"/>
</dbReference>
<reference evidence="22" key="1">
    <citation type="submission" date="2016-10" db="EMBL/GenBank/DDBJ databases">
        <authorList>
            <person name="Varghese N."/>
            <person name="Submissions S."/>
        </authorList>
    </citation>
    <scope>NUCLEOTIDE SEQUENCE [LARGE SCALE GENOMIC DNA]</scope>
    <source>
        <strain evidence="22">DSM 23422</strain>
    </source>
</reference>
<dbReference type="OrthoDB" id="9805579at2"/>
<dbReference type="PROSITE" id="PS51194">
    <property type="entry name" value="HELICASE_CTER"/>
    <property type="match status" value="1"/>
</dbReference>
<dbReference type="InterPro" id="IPR036266">
    <property type="entry name" value="SecA_Wing/Scaffold_sf"/>
</dbReference>
<dbReference type="PRINTS" id="PR00906">
    <property type="entry name" value="SECA"/>
</dbReference>
<evidence type="ECO:0000256" key="8">
    <source>
        <dbReference type="ARBA" id="ARBA00022741"/>
    </source>
</evidence>
<feature type="domain" description="Helicase ATP-binding" evidence="18">
    <location>
        <begin position="91"/>
        <end position="249"/>
    </location>
</feature>
<dbReference type="Gene3D" id="3.90.1440.10">
    <property type="entry name" value="SecA, preprotein cross-linking domain"/>
    <property type="match status" value="1"/>
</dbReference>
<evidence type="ECO:0000256" key="13">
    <source>
        <dbReference type="ARBA" id="ARBA00023010"/>
    </source>
</evidence>
<dbReference type="InterPro" id="IPR011115">
    <property type="entry name" value="SecA_DEAD"/>
</dbReference>
<protein>
    <recommendedName>
        <fullName evidence="15 16">Protein translocase subunit SecA</fullName>
        <ecNumber evidence="15">7.4.2.8</ecNumber>
    </recommendedName>
</protein>
<keyword evidence="5 15" id="KW-0963">Cytoplasm</keyword>
<evidence type="ECO:0000256" key="5">
    <source>
        <dbReference type="ARBA" id="ARBA00022490"/>
    </source>
</evidence>
<dbReference type="GO" id="GO:0046872">
    <property type="term" value="F:metal ion binding"/>
    <property type="evidence" value="ECO:0007669"/>
    <property type="project" value="UniProtKB-KW"/>
</dbReference>
<dbReference type="CDD" id="cd18803">
    <property type="entry name" value="SF2_C_secA"/>
    <property type="match status" value="1"/>
</dbReference>
<evidence type="ECO:0000259" key="20">
    <source>
        <dbReference type="PROSITE" id="PS51196"/>
    </source>
</evidence>
<proteinExistence type="inferred from homology"/>
<dbReference type="Gene3D" id="3.40.50.300">
    <property type="entry name" value="P-loop containing nucleotide triphosphate hydrolases"/>
    <property type="match status" value="2"/>
</dbReference>
<dbReference type="GO" id="GO:0017038">
    <property type="term" value="P:protein import"/>
    <property type="evidence" value="ECO:0007669"/>
    <property type="project" value="InterPro"/>
</dbReference>
<dbReference type="SUPFAM" id="SSF81886">
    <property type="entry name" value="Helical scaffold and wing domains of SecA"/>
    <property type="match status" value="1"/>
</dbReference>
<dbReference type="InterPro" id="IPR014001">
    <property type="entry name" value="Helicase_ATP-bd"/>
</dbReference>
<evidence type="ECO:0000256" key="17">
    <source>
        <dbReference type="SAM" id="MobiDB-lite"/>
    </source>
</evidence>
<comment type="subunit">
    <text evidence="15">Monomer and homodimer. Part of the essential Sec protein translocation apparatus which comprises SecA, SecYEG and auxiliary proteins SecDF-YajC and YidC.</text>
</comment>
<accession>A0A1I6T8L4</accession>
<name>A0A1I6T8L4_9RHOB</name>
<dbReference type="PANTHER" id="PTHR30612">
    <property type="entry name" value="SECA INNER MEMBRANE COMPONENT OF SEC PROTEIN SECRETION SYSTEM"/>
    <property type="match status" value="1"/>
</dbReference>